<protein>
    <recommendedName>
        <fullName evidence="3">DUF4377 domain-containing protein</fullName>
    </recommendedName>
</protein>
<name>A0ABP7V541_9FLAO</name>
<dbReference type="Proteomes" id="UP001500426">
    <property type="component" value="Unassembled WGS sequence"/>
</dbReference>
<organism evidence="1 2">
    <name type="scientific">Flavobacterium chungnamense</name>
    <dbReference type="NCBI Taxonomy" id="706182"/>
    <lineage>
        <taxon>Bacteria</taxon>
        <taxon>Pseudomonadati</taxon>
        <taxon>Bacteroidota</taxon>
        <taxon>Flavobacteriia</taxon>
        <taxon>Flavobacteriales</taxon>
        <taxon>Flavobacteriaceae</taxon>
        <taxon>Flavobacterium</taxon>
    </lineage>
</organism>
<dbReference type="EMBL" id="BAABCS010000031">
    <property type="protein sequence ID" value="GAA4059581.1"/>
    <property type="molecule type" value="Genomic_DNA"/>
</dbReference>
<gene>
    <name evidence="1" type="ORF">GCM10022388_27980</name>
</gene>
<keyword evidence="2" id="KW-1185">Reference proteome</keyword>
<evidence type="ECO:0000313" key="1">
    <source>
        <dbReference type="EMBL" id="GAA4059581.1"/>
    </source>
</evidence>
<proteinExistence type="predicted"/>
<sequence length="137" mass="16019">MINYVLKLIYMKRFILGLFVLNTFFGFGQEKPIKSYDLFGVKFSVDKNYWLKIESKQTLNFGELIIVEAQKLNYAYFDEIEPTNMSYSRMCGSKVFLKSGHQITSGSYLIRVIIAMKKGIDDESLKIIKIDERVVRF</sequence>
<reference evidence="2" key="1">
    <citation type="journal article" date="2019" name="Int. J. Syst. Evol. Microbiol.">
        <title>The Global Catalogue of Microorganisms (GCM) 10K type strain sequencing project: providing services to taxonomists for standard genome sequencing and annotation.</title>
        <authorList>
            <consortium name="The Broad Institute Genomics Platform"/>
            <consortium name="The Broad Institute Genome Sequencing Center for Infectious Disease"/>
            <person name="Wu L."/>
            <person name="Ma J."/>
        </authorList>
    </citation>
    <scope>NUCLEOTIDE SEQUENCE [LARGE SCALE GENOMIC DNA]</scope>
    <source>
        <strain evidence="2">JCM 17068</strain>
    </source>
</reference>
<accession>A0ABP7V541</accession>
<evidence type="ECO:0008006" key="3">
    <source>
        <dbReference type="Google" id="ProtNLM"/>
    </source>
</evidence>
<comment type="caution">
    <text evidence="1">The sequence shown here is derived from an EMBL/GenBank/DDBJ whole genome shotgun (WGS) entry which is preliminary data.</text>
</comment>
<evidence type="ECO:0000313" key="2">
    <source>
        <dbReference type="Proteomes" id="UP001500426"/>
    </source>
</evidence>